<sequence>MTMQHATLGTLLRSLLDALDPAVADAYAAAGLDYKPRYTPIVRALARHGPMRIKDIAQGSGLSHSAVSQTVSALAAAKWVELKAGADGRERIVHLTRYAVSRMAALERQWEITAMAAASLNDDIGQPLEVVLRKALQVLEEKSFAARLEDARNTAKDGKKKRPATASRS</sequence>
<comment type="caution">
    <text evidence="3">The sequence shown here is derived from an EMBL/GenBank/DDBJ whole genome shotgun (WGS) entry which is preliminary data.</text>
</comment>
<dbReference type="SUPFAM" id="SSF46785">
    <property type="entry name" value="Winged helix' DNA-binding domain"/>
    <property type="match status" value="1"/>
</dbReference>
<dbReference type="InterPro" id="IPR036388">
    <property type="entry name" value="WH-like_DNA-bd_sf"/>
</dbReference>
<dbReference type="Proteomes" id="UP000308707">
    <property type="component" value="Unassembled WGS sequence"/>
</dbReference>
<dbReference type="AlphaFoldDB" id="A0A4U5K350"/>
<dbReference type="GO" id="GO:0003700">
    <property type="term" value="F:DNA-binding transcription factor activity"/>
    <property type="evidence" value="ECO:0007669"/>
    <property type="project" value="InterPro"/>
</dbReference>
<evidence type="ECO:0000313" key="4">
    <source>
        <dbReference type="Proteomes" id="UP000308707"/>
    </source>
</evidence>
<accession>A0A4U5K350</accession>
<protein>
    <submittedName>
        <fullName evidence="3">MarR family transcriptional regulator</fullName>
    </submittedName>
</protein>
<organism evidence="3 4">
    <name type="scientific">Luteimonas gilva</name>
    <dbReference type="NCBI Taxonomy" id="2572684"/>
    <lineage>
        <taxon>Bacteria</taxon>
        <taxon>Pseudomonadati</taxon>
        <taxon>Pseudomonadota</taxon>
        <taxon>Gammaproteobacteria</taxon>
        <taxon>Lysobacterales</taxon>
        <taxon>Lysobacteraceae</taxon>
        <taxon>Luteimonas</taxon>
    </lineage>
</organism>
<evidence type="ECO:0000256" key="1">
    <source>
        <dbReference type="SAM" id="MobiDB-lite"/>
    </source>
</evidence>
<reference evidence="3 4" key="1">
    <citation type="submission" date="2019-04" db="EMBL/GenBank/DDBJ databases">
        <title>Reference strain of H23.</title>
        <authorList>
            <person name="Luo X."/>
        </authorList>
    </citation>
    <scope>NUCLEOTIDE SEQUENCE [LARGE SCALE GENOMIC DNA]</scope>
    <source>
        <strain evidence="3 4">H23</strain>
    </source>
</reference>
<evidence type="ECO:0000259" key="2">
    <source>
        <dbReference type="Pfam" id="PF12802"/>
    </source>
</evidence>
<keyword evidence="4" id="KW-1185">Reference proteome</keyword>
<evidence type="ECO:0000313" key="3">
    <source>
        <dbReference type="EMBL" id="TKR33399.1"/>
    </source>
</evidence>
<proteinExistence type="predicted"/>
<feature type="region of interest" description="Disordered" evidence="1">
    <location>
        <begin position="149"/>
        <end position="169"/>
    </location>
</feature>
<feature type="domain" description="HTH marR-type" evidence="2">
    <location>
        <begin position="33"/>
        <end position="89"/>
    </location>
</feature>
<dbReference type="Gene3D" id="1.10.10.10">
    <property type="entry name" value="Winged helix-like DNA-binding domain superfamily/Winged helix DNA-binding domain"/>
    <property type="match status" value="1"/>
</dbReference>
<dbReference type="Pfam" id="PF12802">
    <property type="entry name" value="MarR_2"/>
    <property type="match status" value="1"/>
</dbReference>
<dbReference type="InterPro" id="IPR000835">
    <property type="entry name" value="HTH_MarR-typ"/>
</dbReference>
<gene>
    <name evidence="3" type="ORF">FCE95_03580</name>
</gene>
<dbReference type="EMBL" id="SZUA01000001">
    <property type="protein sequence ID" value="TKR33399.1"/>
    <property type="molecule type" value="Genomic_DNA"/>
</dbReference>
<dbReference type="InterPro" id="IPR036390">
    <property type="entry name" value="WH_DNA-bd_sf"/>
</dbReference>
<dbReference type="OrthoDB" id="3211876at2"/>
<name>A0A4U5K350_9GAMM</name>